<feature type="signal peptide" evidence="1">
    <location>
        <begin position="1"/>
        <end position="23"/>
    </location>
</feature>
<keyword evidence="1" id="KW-0732">Signal</keyword>
<evidence type="ECO:0000256" key="1">
    <source>
        <dbReference type="SAM" id="SignalP"/>
    </source>
</evidence>
<evidence type="ECO:0008006" key="4">
    <source>
        <dbReference type="Google" id="ProtNLM"/>
    </source>
</evidence>
<evidence type="ECO:0000313" key="2">
    <source>
        <dbReference type="EMBL" id="KND97247.1"/>
    </source>
</evidence>
<comment type="caution">
    <text evidence="2">The sequence shown here is derived from an EMBL/GenBank/DDBJ whole genome shotgun (WGS) entry which is preliminary data.</text>
</comment>
<feature type="chain" id="PRO_5005545213" description="Secreted protein" evidence="1">
    <location>
        <begin position="24"/>
        <end position="80"/>
    </location>
</feature>
<accession>A0A0L0NSU6</accession>
<evidence type="ECO:0000313" key="3">
    <source>
        <dbReference type="Proteomes" id="UP000037122"/>
    </source>
</evidence>
<organism evidence="2 3">
    <name type="scientific">Candidozyma auris</name>
    <name type="common">Yeast</name>
    <name type="synonym">Candida auris</name>
    <dbReference type="NCBI Taxonomy" id="498019"/>
    <lineage>
        <taxon>Eukaryota</taxon>
        <taxon>Fungi</taxon>
        <taxon>Dikarya</taxon>
        <taxon>Ascomycota</taxon>
        <taxon>Saccharomycotina</taxon>
        <taxon>Pichiomycetes</taxon>
        <taxon>Metschnikowiaceae</taxon>
        <taxon>Candidozyma</taxon>
    </lineage>
</organism>
<dbReference type="Proteomes" id="UP000037122">
    <property type="component" value="Unassembled WGS sequence"/>
</dbReference>
<sequence length="80" mass="9028">MLCLDRFLHFIFFFFFFFSMCQAQLVKLVVRNLASGTSKTSAVICASVRTGESAKKTDMILNAGSDLKWLSRTEIHSNSL</sequence>
<proteinExistence type="predicted"/>
<reference evidence="3" key="1">
    <citation type="journal article" date="2015" name="BMC Genomics">
        <title>Draft genome of a commonly misdiagnosed multidrug resistant pathogen Candida auris.</title>
        <authorList>
            <person name="Chatterjee S."/>
            <person name="Alampalli S.V."/>
            <person name="Nageshan R.K."/>
            <person name="Chettiar S.T."/>
            <person name="Joshi S."/>
            <person name="Tatu U.S."/>
        </authorList>
    </citation>
    <scope>NUCLEOTIDE SEQUENCE [LARGE SCALE GENOMIC DNA]</scope>
    <source>
        <strain evidence="3">6684</strain>
    </source>
</reference>
<dbReference type="AlphaFoldDB" id="A0A0L0NSU6"/>
<dbReference type="EMBL" id="LGST01000043">
    <property type="protein sequence ID" value="KND97247.1"/>
    <property type="molecule type" value="Genomic_DNA"/>
</dbReference>
<name>A0A0L0NSU6_CANAR</name>
<gene>
    <name evidence="2" type="ORF">QG37_06466</name>
</gene>
<protein>
    <recommendedName>
        <fullName evidence="4">Secreted protein</fullName>
    </recommendedName>
</protein>
<dbReference type="VEuPathDB" id="FungiDB:QG37_06466"/>